<keyword evidence="1" id="KW-0863">Zinc-finger</keyword>
<keyword evidence="1" id="KW-0479">Metal-binding</keyword>
<dbReference type="PANTHER" id="PTHR25462:SF296">
    <property type="entry name" value="MEIOTIC P26, ISOFORM F"/>
    <property type="match status" value="1"/>
</dbReference>
<evidence type="ECO:0000256" key="1">
    <source>
        <dbReference type="PROSITE-ProRule" id="PRU00024"/>
    </source>
</evidence>
<dbReference type="Pfam" id="PF00643">
    <property type="entry name" value="zf-B_box"/>
    <property type="match status" value="1"/>
</dbReference>
<protein>
    <recommendedName>
        <fullName evidence="2">B box-type domain-containing protein</fullName>
    </recommendedName>
</protein>
<sequence>MEHLRIKNAQDHKVISIKDIGLHSGELDFTNIKCPEHATQSCCLFCKICDSLVCPTCVSKVHKKHANDLIEISEAYHMKKERLKNGQSKIQMEEKNAVTKKEQLVKRKDAEKAKHSKVIQDILNHEKVLKSDIDKYIEELKDEVDENLKTIFKSIDTDLSIVSKSMKYSNEKNTEVEDLIKSTDVANFFSDVKRLEKSMEVPVLKTQSSYNTIPKFVPGR</sequence>
<comment type="caution">
    <text evidence="3">The sequence shown here is derived from an EMBL/GenBank/DDBJ whole genome shotgun (WGS) entry which is preliminary data.</text>
</comment>
<dbReference type="PROSITE" id="PS50119">
    <property type="entry name" value="ZF_BBOX"/>
    <property type="match status" value="1"/>
</dbReference>
<accession>A0A8S3RDB0</accession>
<dbReference type="InterPro" id="IPR047153">
    <property type="entry name" value="TRIM45/56/19-like"/>
</dbReference>
<evidence type="ECO:0000313" key="3">
    <source>
        <dbReference type="EMBL" id="CAG2204745.1"/>
    </source>
</evidence>
<dbReference type="SUPFAM" id="SSF57845">
    <property type="entry name" value="B-box zinc-binding domain"/>
    <property type="match status" value="1"/>
</dbReference>
<dbReference type="AlphaFoldDB" id="A0A8S3RDB0"/>
<reference evidence="3" key="1">
    <citation type="submission" date="2021-03" db="EMBL/GenBank/DDBJ databases">
        <authorList>
            <person name="Bekaert M."/>
        </authorList>
    </citation>
    <scope>NUCLEOTIDE SEQUENCE</scope>
</reference>
<feature type="domain" description="B box-type" evidence="2">
    <location>
        <begin position="29"/>
        <end position="65"/>
    </location>
</feature>
<evidence type="ECO:0000313" key="4">
    <source>
        <dbReference type="Proteomes" id="UP000683360"/>
    </source>
</evidence>
<dbReference type="GO" id="GO:0008270">
    <property type="term" value="F:zinc ion binding"/>
    <property type="evidence" value="ECO:0007669"/>
    <property type="project" value="UniProtKB-KW"/>
</dbReference>
<organism evidence="3 4">
    <name type="scientific">Mytilus edulis</name>
    <name type="common">Blue mussel</name>
    <dbReference type="NCBI Taxonomy" id="6550"/>
    <lineage>
        <taxon>Eukaryota</taxon>
        <taxon>Metazoa</taxon>
        <taxon>Spiralia</taxon>
        <taxon>Lophotrochozoa</taxon>
        <taxon>Mollusca</taxon>
        <taxon>Bivalvia</taxon>
        <taxon>Autobranchia</taxon>
        <taxon>Pteriomorphia</taxon>
        <taxon>Mytilida</taxon>
        <taxon>Mytiloidea</taxon>
        <taxon>Mytilidae</taxon>
        <taxon>Mytilinae</taxon>
        <taxon>Mytilus</taxon>
    </lineage>
</organism>
<name>A0A8S3RDB0_MYTED</name>
<dbReference type="EMBL" id="CAJPWZ010000982">
    <property type="protein sequence ID" value="CAG2204745.1"/>
    <property type="molecule type" value="Genomic_DNA"/>
</dbReference>
<dbReference type="Gene3D" id="3.30.160.60">
    <property type="entry name" value="Classic Zinc Finger"/>
    <property type="match status" value="1"/>
</dbReference>
<dbReference type="PANTHER" id="PTHR25462">
    <property type="entry name" value="BONUS, ISOFORM C-RELATED"/>
    <property type="match status" value="1"/>
</dbReference>
<proteinExistence type="predicted"/>
<gene>
    <name evidence="3" type="ORF">MEDL_19164</name>
</gene>
<dbReference type="InterPro" id="IPR000315">
    <property type="entry name" value="Znf_B-box"/>
</dbReference>
<evidence type="ECO:0000259" key="2">
    <source>
        <dbReference type="PROSITE" id="PS50119"/>
    </source>
</evidence>
<dbReference type="OrthoDB" id="6057449at2759"/>
<keyword evidence="1" id="KW-0862">Zinc</keyword>
<dbReference type="Proteomes" id="UP000683360">
    <property type="component" value="Unassembled WGS sequence"/>
</dbReference>
<keyword evidence="4" id="KW-1185">Reference proteome</keyword>